<dbReference type="AlphaFoldDB" id="A0AAW5V4M8"/>
<accession>A0AAW5V4M8</accession>
<sequence length="107" mass="12362">MSIMNQDFNQQQYNDKLAQVASLAVTYAKDGTGYHSMKDAFNELCEISHANKGIDQENTIGRRTLLVQSVCIKAIHALTPYQNERLEQQLKDIASDYPEHRHLHFRR</sequence>
<organism evidence="1 2">
    <name type="scientific">Segatella copri</name>
    <dbReference type="NCBI Taxonomy" id="165179"/>
    <lineage>
        <taxon>Bacteria</taxon>
        <taxon>Pseudomonadati</taxon>
        <taxon>Bacteroidota</taxon>
        <taxon>Bacteroidia</taxon>
        <taxon>Bacteroidales</taxon>
        <taxon>Prevotellaceae</taxon>
        <taxon>Segatella</taxon>
    </lineage>
</organism>
<proteinExistence type="predicted"/>
<evidence type="ECO:0000313" key="1">
    <source>
        <dbReference type="EMBL" id="MCW4165920.1"/>
    </source>
</evidence>
<name>A0AAW5V4M8_9BACT</name>
<dbReference type="RefSeq" id="WP_008655120.1">
    <property type="nucleotide sequence ID" value="NZ_JAPDUL010000001.1"/>
</dbReference>
<comment type="caution">
    <text evidence="1">The sequence shown here is derived from an EMBL/GenBank/DDBJ whole genome shotgun (WGS) entry which is preliminary data.</text>
</comment>
<gene>
    <name evidence="1" type="ORF">ONS98_12000</name>
</gene>
<dbReference type="Proteomes" id="UP001209476">
    <property type="component" value="Unassembled WGS sequence"/>
</dbReference>
<dbReference type="EMBL" id="JAPDUM010000001">
    <property type="protein sequence ID" value="MCW4165920.1"/>
    <property type="molecule type" value="Genomic_DNA"/>
</dbReference>
<reference evidence="1" key="1">
    <citation type="submission" date="2022-11" db="EMBL/GenBank/DDBJ databases">
        <title>Genomic repertoires linked with pathogenic potency of arthritogenic Prevotella copri isolated from the gut of rheumatoid arthritis patients.</title>
        <authorList>
            <person name="Nii T."/>
            <person name="Maeda Y."/>
            <person name="Motooka D."/>
            <person name="Naito M."/>
            <person name="Matsumoto Y."/>
            <person name="Ogawa T."/>
            <person name="Oguro-Igashira E."/>
            <person name="Kishikawa T."/>
            <person name="Yamashita M."/>
            <person name="Koizumi S."/>
            <person name="Kurakawa T."/>
            <person name="Okumura R."/>
            <person name="Kayama H."/>
            <person name="Murakami M."/>
            <person name="Sakaguchi T."/>
            <person name="Das B."/>
            <person name="Nakamura S."/>
            <person name="Okada Y."/>
            <person name="Kumanogoh A."/>
            <person name="Takeda K."/>
        </authorList>
    </citation>
    <scope>NUCLEOTIDE SEQUENCE</scope>
    <source>
        <strain evidence="1">RA-N001-16</strain>
    </source>
</reference>
<evidence type="ECO:0000313" key="2">
    <source>
        <dbReference type="Proteomes" id="UP001209476"/>
    </source>
</evidence>
<protein>
    <submittedName>
        <fullName evidence="1">Uncharacterized protein</fullName>
    </submittedName>
</protein>